<organism evidence="2 3">
    <name type="scientific">Escherichia coli</name>
    <dbReference type="NCBI Taxonomy" id="562"/>
    <lineage>
        <taxon>Bacteria</taxon>
        <taxon>Pseudomonadati</taxon>
        <taxon>Pseudomonadota</taxon>
        <taxon>Gammaproteobacteria</taxon>
        <taxon>Enterobacterales</taxon>
        <taxon>Enterobacteriaceae</taxon>
        <taxon>Escherichia</taxon>
    </lineage>
</organism>
<name>A0A447X1D1_ECOLX</name>
<protein>
    <submittedName>
        <fullName evidence="2">Fimbrial protein</fullName>
    </submittedName>
</protein>
<evidence type="ECO:0000313" key="2">
    <source>
        <dbReference type="EMBL" id="VED05992.1"/>
    </source>
</evidence>
<feature type="signal peptide" evidence="1">
    <location>
        <begin position="1"/>
        <end position="20"/>
    </location>
</feature>
<dbReference type="AlphaFoldDB" id="A0A447X1D1"/>
<gene>
    <name evidence="2" type="ORF">NCTC9044_00051</name>
</gene>
<evidence type="ECO:0000313" key="3">
    <source>
        <dbReference type="Proteomes" id="UP000271797"/>
    </source>
</evidence>
<feature type="chain" id="PRO_5019181906" evidence="1">
    <location>
        <begin position="21"/>
        <end position="51"/>
    </location>
</feature>
<reference evidence="2 3" key="1">
    <citation type="submission" date="2018-12" db="EMBL/GenBank/DDBJ databases">
        <authorList>
            <consortium name="Pathogen Informatics"/>
        </authorList>
    </citation>
    <scope>NUCLEOTIDE SEQUENCE [LARGE SCALE GENOMIC DNA]</scope>
    <source>
        <strain evidence="2 3">NCTC9044</strain>
    </source>
</reference>
<evidence type="ECO:0000256" key="1">
    <source>
        <dbReference type="SAM" id="SignalP"/>
    </source>
</evidence>
<dbReference type="EMBL" id="LR134238">
    <property type="protein sequence ID" value="VED05992.1"/>
    <property type="molecule type" value="Genomic_DNA"/>
</dbReference>
<proteinExistence type="predicted"/>
<sequence length="51" mass="5179">MKRLLLAGLGGVLLTGSALAGETKSVPLTLHVLVDPPPPCTVKAVTSILVM</sequence>
<accession>A0A447X1D1</accession>
<keyword evidence="1" id="KW-0732">Signal</keyword>
<dbReference type="Proteomes" id="UP000271797">
    <property type="component" value="Chromosome"/>
</dbReference>